<evidence type="ECO:0000313" key="2">
    <source>
        <dbReference type="Proteomes" id="UP000008005"/>
    </source>
</evidence>
<dbReference type="EMBL" id="CP003334">
    <property type="protein sequence ID" value="AFC69491.1"/>
    <property type="molecule type" value="Genomic_DNA"/>
</dbReference>
<gene>
    <name evidence="1" type="ordered locus">MCE_02610</name>
</gene>
<reference evidence="1 2" key="2">
    <citation type="journal article" date="2016" name="Int. J. Syst. Evol. Microbiol.">
        <title>Rickettsia amblyommatis sp. nov., a spotted fever group Rickettsia associated with multiple species of Amblyomma ticks in North, Central and South America.</title>
        <authorList>
            <person name="Karpathy S.E."/>
            <person name="Slater K.S."/>
            <person name="Goldsmith C.S."/>
            <person name="Nicholson W.L."/>
            <person name="Paddock C.D."/>
        </authorList>
    </citation>
    <scope>NUCLEOTIDE SEQUENCE [LARGE SCALE GENOMIC DNA]</scope>
    <source>
        <strain evidence="1 2">GAT-30V</strain>
    </source>
</reference>
<dbReference type="KEGG" id="ram:MCE_02610"/>
<dbReference type="AlphaFoldDB" id="H8K4P7"/>
<reference evidence="2" key="1">
    <citation type="submission" date="2012-02" db="EMBL/GenBank/DDBJ databases">
        <title>Complete genome sequence of Candidatus Rickettsia amblyommii strain GAT-30V.</title>
        <authorList>
            <person name="Johnson S.L."/>
            <person name="Munk A.C."/>
            <person name="Han S."/>
            <person name="Bruce D.C."/>
            <person name="Dasch G.A."/>
        </authorList>
    </citation>
    <scope>NUCLEOTIDE SEQUENCE [LARGE SCALE GENOMIC DNA]</scope>
    <source>
        <strain evidence="2">GAT-30V</strain>
    </source>
</reference>
<name>H8K4P7_RICAG</name>
<accession>H8K4P7</accession>
<dbReference type="Proteomes" id="UP000008005">
    <property type="component" value="Chromosome"/>
</dbReference>
<protein>
    <submittedName>
        <fullName evidence="1">NTPase</fullName>
    </submittedName>
</protein>
<evidence type="ECO:0000313" key="1">
    <source>
        <dbReference type="EMBL" id="AFC69491.1"/>
    </source>
</evidence>
<proteinExistence type="predicted"/>
<organism evidence="1 2">
    <name type="scientific">Rickettsia amblyommatis (strain GAT-30V)</name>
    <name type="common">Rickettsia amblyommii</name>
    <dbReference type="NCBI Taxonomy" id="1105111"/>
    <lineage>
        <taxon>Bacteria</taxon>
        <taxon>Pseudomonadati</taxon>
        <taxon>Pseudomonadota</taxon>
        <taxon>Alphaproteobacteria</taxon>
        <taxon>Rickettsiales</taxon>
        <taxon>Rickettsiaceae</taxon>
        <taxon>Rickettsieae</taxon>
        <taxon>Rickettsia</taxon>
        <taxon>spotted fever group</taxon>
    </lineage>
</organism>
<dbReference type="HOGENOM" id="CLU_3358155_0_0_5"/>
<sequence length="36" mass="4368">MQNFQFIHLTFQEYLAACYLKNQLADNNIKYTEQIL</sequence>